<dbReference type="Gene3D" id="3.20.20.190">
    <property type="entry name" value="Phosphatidylinositol (PI) phosphodiesterase"/>
    <property type="match status" value="1"/>
</dbReference>
<dbReference type="PROSITE" id="PS50007">
    <property type="entry name" value="PIPLC_X_DOMAIN"/>
    <property type="match status" value="1"/>
</dbReference>
<evidence type="ECO:0000313" key="2">
    <source>
        <dbReference type="EMBL" id="GAA4631735.1"/>
    </source>
</evidence>
<sequence length="244" mass="27184">MTAAVSAHKGGSEVARAATWEAYESALTTGAEYVEFDIRRTRDGEFVVFHDPRVANHPVAGLTYDELCAVAGHRVPRVRDVMALIAGRAKGHLDLKEVGDEDEIITLALDLLGPDGFVATTLEDSSIARIKREFPQVTAALSLGRSLREVSWLSKAPTRIQELYPLRRMRECGADWLAVHRRLARATVLRMCGRLGVPAMVWTVNDEPRMRRFLRDERVTVLITDRPRHALRLRQAGQAGLNPA</sequence>
<feature type="domain" description="GP-PDE" evidence="1">
    <location>
        <begin position="3"/>
        <end position="234"/>
    </location>
</feature>
<accession>A0ABP8UJ04</accession>
<dbReference type="CDD" id="cd08556">
    <property type="entry name" value="GDPD"/>
    <property type="match status" value="1"/>
</dbReference>
<dbReference type="SUPFAM" id="SSF51695">
    <property type="entry name" value="PLC-like phosphodiesterases"/>
    <property type="match status" value="1"/>
</dbReference>
<gene>
    <name evidence="2" type="ORF">GCM10023196_062300</name>
</gene>
<organism evidence="2 3">
    <name type="scientific">Actinoallomurus vinaceus</name>
    <dbReference type="NCBI Taxonomy" id="1080074"/>
    <lineage>
        <taxon>Bacteria</taxon>
        <taxon>Bacillati</taxon>
        <taxon>Actinomycetota</taxon>
        <taxon>Actinomycetes</taxon>
        <taxon>Streptosporangiales</taxon>
        <taxon>Thermomonosporaceae</taxon>
        <taxon>Actinoallomurus</taxon>
    </lineage>
</organism>
<dbReference type="Proteomes" id="UP001501442">
    <property type="component" value="Unassembled WGS sequence"/>
</dbReference>
<reference evidence="3" key="1">
    <citation type="journal article" date="2019" name="Int. J. Syst. Evol. Microbiol.">
        <title>The Global Catalogue of Microorganisms (GCM) 10K type strain sequencing project: providing services to taxonomists for standard genome sequencing and annotation.</title>
        <authorList>
            <consortium name="The Broad Institute Genomics Platform"/>
            <consortium name="The Broad Institute Genome Sequencing Center for Infectious Disease"/>
            <person name="Wu L."/>
            <person name="Ma J."/>
        </authorList>
    </citation>
    <scope>NUCLEOTIDE SEQUENCE [LARGE SCALE GENOMIC DNA]</scope>
    <source>
        <strain evidence="3">JCM 17939</strain>
    </source>
</reference>
<dbReference type="PANTHER" id="PTHR46211:SF1">
    <property type="entry name" value="GLYCEROPHOSPHODIESTER PHOSPHODIESTERASE, CYTOPLASMIC"/>
    <property type="match status" value="1"/>
</dbReference>
<evidence type="ECO:0000259" key="1">
    <source>
        <dbReference type="PROSITE" id="PS51704"/>
    </source>
</evidence>
<dbReference type="Pfam" id="PF03009">
    <property type="entry name" value="GDPD"/>
    <property type="match status" value="1"/>
</dbReference>
<comment type="caution">
    <text evidence="2">The sequence shown here is derived from an EMBL/GenBank/DDBJ whole genome shotgun (WGS) entry which is preliminary data.</text>
</comment>
<dbReference type="RefSeq" id="WP_345434715.1">
    <property type="nucleotide sequence ID" value="NZ_BAABHK010000009.1"/>
</dbReference>
<dbReference type="EMBL" id="BAABHK010000009">
    <property type="protein sequence ID" value="GAA4631735.1"/>
    <property type="molecule type" value="Genomic_DNA"/>
</dbReference>
<dbReference type="InterPro" id="IPR030395">
    <property type="entry name" value="GP_PDE_dom"/>
</dbReference>
<evidence type="ECO:0000313" key="3">
    <source>
        <dbReference type="Proteomes" id="UP001501442"/>
    </source>
</evidence>
<dbReference type="PROSITE" id="PS51704">
    <property type="entry name" value="GP_PDE"/>
    <property type="match status" value="1"/>
</dbReference>
<name>A0ABP8UJ04_9ACTN</name>
<dbReference type="PANTHER" id="PTHR46211">
    <property type="entry name" value="GLYCEROPHOSPHORYL DIESTER PHOSPHODIESTERASE"/>
    <property type="match status" value="1"/>
</dbReference>
<protein>
    <recommendedName>
        <fullName evidence="1">GP-PDE domain-containing protein</fullName>
    </recommendedName>
</protein>
<dbReference type="InterPro" id="IPR017946">
    <property type="entry name" value="PLC-like_Pdiesterase_TIM-brl"/>
</dbReference>
<proteinExistence type="predicted"/>
<keyword evidence="3" id="KW-1185">Reference proteome</keyword>